<dbReference type="Pfam" id="PF15573">
    <property type="entry name" value="Imm47"/>
    <property type="match status" value="1"/>
</dbReference>
<protein>
    <recommendedName>
        <fullName evidence="3">Immunity protein 30 domain-containing protein</fullName>
    </recommendedName>
</protein>
<dbReference type="RefSeq" id="WP_211556572.1">
    <property type="nucleotide sequence ID" value="NZ_JAGVRK010000001.1"/>
</dbReference>
<gene>
    <name evidence="1" type="ORF">J9317_03890</name>
</gene>
<comment type="caution">
    <text evidence="1">The sequence shown here is derived from an EMBL/GenBank/DDBJ whole genome shotgun (WGS) entry which is preliminary data.</text>
</comment>
<dbReference type="Proteomes" id="UP000682403">
    <property type="component" value="Unassembled WGS sequence"/>
</dbReference>
<dbReference type="EMBL" id="JAGVRK010000001">
    <property type="protein sequence ID" value="MBS2967916.1"/>
    <property type="molecule type" value="Genomic_DNA"/>
</dbReference>
<sequence length="265" mass="30553">MKREIDVLNSIWYGEQSTSRDINSLKNTLPQITNEIECMIIIAELLKLGDFESKQLLIDLLNTAKDEEVLNFCIKLFCSVSSHKDLLNSENLLFLSNVSEKNADTFASSAVYTLSYHVIPYLLALLEEWEDTSVEETIRNSLDIMLDYTDEIGEDATVEEIGELYYNTIKSINRDKYYYYLKPVFPGDLARNLVEKSIISLRSESPLNTHVIPSLLSIWSGLRCPVYYSLVINDAKYKELINYVKTLSNLEWETGEKYFYGNKIN</sequence>
<keyword evidence="2" id="KW-1185">Reference proteome</keyword>
<proteinExistence type="predicted"/>
<evidence type="ECO:0000313" key="1">
    <source>
        <dbReference type="EMBL" id="MBS2967916.1"/>
    </source>
</evidence>
<evidence type="ECO:0008006" key="3">
    <source>
        <dbReference type="Google" id="ProtNLM"/>
    </source>
</evidence>
<reference evidence="1 2" key="1">
    <citation type="submission" date="2021-04" db="EMBL/GenBank/DDBJ databases">
        <title>Metabacillus sp. strain KIGAM252 whole genome sequence.</title>
        <authorList>
            <person name="Seo M.-J."/>
            <person name="Cho E.-S."/>
            <person name="Hwang C.Y."/>
            <person name="Yoon D.J."/>
        </authorList>
    </citation>
    <scope>NUCLEOTIDE SEQUENCE [LARGE SCALE GENOMIC DNA]</scope>
    <source>
        <strain evidence="1 2">KIGAM252</strain>
    </source>
</reference>
<organism evidence="1 2">
    <name type="scientific">Metabacillus flavus</name>
    <dbReference type="NCBI Taxonomy" id="2823519"/>
    <lineage>
        <taxon>Bacteria</taxon>
        <taxon>Bacillati</taxon>
        <taxon>Bacillota</taxon>
        <taxon>Bacilli</taxon>
        <taxon>Bacillales</taxon>
        <taxon>Bacillaceae</taxon>
        <taxon>Metabacillus</taxon>
    </lineage>
</organism>
<evidence type="ECO:0000313" key="2">
    <source>
        <dbReference type="Proteomes" id="UP000682403"/>
    </source>
</evidence>
<name>A0ABS5LB05_9BACI</name>
<dbReference type="InterPro" id="IPR029076">
    <property type="entry name" value="Imm47"/>
</dbReference>
<accession>A0ABS5LB05</accession>